<accession>A0L5F3</accession>
<dbReference type="EMBL" id="CP000471">
    <property type="protein sequence ID" value="ABK43196.1"/>
    <property type="molecule type" value="Genomic_DNA"/>
</dbReference>
<sequence>MGYLNDTETIDIEQLGAAQFAKPIQSMILEVTPPFSFSIGARWGGGKSSTLRALWASLTHGYATDTSIEGKLPASLELDAEQKKKKRGLYVKTVWFNPWQHQHEQNPLVPLLHEIREQMRHQTLHQGLAGCATVFEAGIHTMGALIDDAQNISYGRNLVSSGKTFMTQVQSVAQRKEKQNFSGRLESQYFRSAFEDAVIKVVSPKLATKSNNQTGVRLVVFIDDLDRCSDQTVFTLLESIKLYLSSKYCIFVFGMDRGHVENAVAKAAMFTPVEAAQYVEKLFQTRLTLPSPSHDQIKKFVQEMLKKTEEFKSLEDEKLSRLAELLSVLSPNNPRFIKNLINGLILYKKLFLEKENNDKQSELKDHIHPLLLVHYLRTVFPDAYELLAQRQTGALQALLHVCVGDDPSQDDRKRYYAKILENPLISPENKPPAFDAAVKPSMDTEEFRHVRASAWRAKAIQRFRDEFAKAFNPNTQGADSVESSATETVADGTPRESTTSVEPEYAKIERYLV</sequence>
<evidence type="ECO:0000259" key="2">
    <source>
        <dbReference type="Pfam" id="PF07693"/>
    </source>
</evidence>
<dbReference type="STRING" id="156889.Mmc1_0675"/>
<reference evidence="3 4" key="2">
    <citation type="journal article" date="2012" name="Int. J. Syst. Evol. Microbiol.">
        <title>Magnetococcus marinus gen. nov., sp. nov., a marine, magnetotactic bacterium that represents a novel lineage (Magnetococcaceae fam. nov.; Magnetococcales ord. nov.) at the base of the Alphaproteobacteria.</title>
        <authorList>
            <person name="Bazylinski D.A."/>
            <person name="Williams T.J."/>
            <person name="Lefevre C.T."/>
            <person name="Berg R.J."/>
            <person name="Zhang C.L."/>
            <person name="Bowser S.S."/>
            <person name="Dean A.J."/>
            <person name="Beveridge T.J."/>
        </authorList>
    </citation>
    <scope>NUCLEOTIDE SEQUENCE [LARGE SCALE GENOMIC DNA]</scope>
    <source>
        <strain evidence="4">ATCC BAA-1437 / JCM 17883 / MC-1</strain>
    </source>
</reference>
<dbReference type="eggNOG" id="COG4928">
    <property type="taxonomic scope" value="Bacteria"/>
</dbReference>
<evidence type="ECO:0000313" key="4">
    <source>
        <dbReference type="Proteomes" id="UP000002586"/>
    </source>
</evidence>
<feature type="domain" description="KAP NTPase" evidence="2">
    <location>
        <begin position="19"/>
        <end position="345"/>
    </location>
</feature>
<dbReference type="InterPro" id="IPR052754">
    <property type="entry name" value="NTPase_KAP_P-loop"/>
</dbReference>
<evidence type="ECO:0000256" key="1">
    <source>
        <dbReference type="SAM" id="MobiDB-lite"/>
    </source>
</evidence>
<dbReference type="PANTHER" id="PTHR22674:SF6">
    <property type="entry name" value="NTPASE KAP FAMILY P-LOOP DOMAIN-CONTAINING PROTEIN 1"/>
    <property type="match status" value="1"/>
</dbReference>
<dbReference type="KEGG" id="mgm:Mmc1_0675"/>
<gene>
    <name evidence="3" type="ordered locus">Mmc1_0675</name>
</gene>
<proteinExistence type="predicted"/>
<name>A0L5F3_MAGMM</name>
<feature type="region of interest" description="Disordered" evidence="1">
    <location>
        <begin position="473"/>
        <end position="503"/>
    </location>
</feature>
<dbReference type="RefSeq" id="WP_011712359.1">
    <property type="nucleotide sequence ID" value="NC_008576.1"/>
</dbReference>
<dbReference type="OrthoDB" id="88903at2"/>
<dbReference type="Proteomes" id="UP000002586">
    <property type="component" value="Chromosome"/>
</dbReference>
<organism evidence="3 4">
    <name type="scientific">Magnetococcus marinus (strain ATCC BAA-1437 / JCM 17883 / MC-1)</name>
    <dbReference type="NCBI Taxonomy" id="156889"/>
    <lineage>
        <taxon>Bacteria</taxon>
        <taxon>Pseudomonadati</taxon>
        <taxon>Pseudomonadota</taxon>
        <taxon>Magnetococcia</taxon>
        <taxon>Magnetococcales</taxon>
        <taxon>Magnetococcaceae</taxon>
        <taxon>Magnetococcus</taxon>
    </lineage>
</organism>
<dbReference type="HOGENOM" id="CLU_530806_0_0_5"/>
<keyword evidence="4" id="KW-1185">Reference proteome</keyword>
<dbReference type="AlphaFoldDB" id="A0L5F3"/>
<dbReference type="SUPFAM" id="SSF52540">
    <property type="entry name" value="P-loop containing nucleoside triphosphate hydrolases"/>
    <property type="match status" value="1"/>
</dbReference>
<protein>
    <submittedName>
        <fullName evidence="3">KAP P-loop domain protein</fullName>
    </submittedName>
</protein>
<feature type="compositionally biased region" description="Polar residues" evidence="1">
    <location>
        <begin position="473"/>
        <end position="487"/>
    </location>
</feature>
<evidence type="ECO:0000313" key="3">
    <source>
        <dbReference type="EMBL" id="ABK43196.1"/>
    </source>
</evidence>
<dbReference type="InterPro" id="IPR027417">
    <property type="entry name" value="P-loop_NTPase"/>
</dbReference>
<reference evidence="4" key="1">
    <citation type="journal article" date="2009" name="Appl. Environ. Microbiol.">
        <title>Complete genome sequence of the chemolithoautotrophic marine magnetotactic coccus strain MC-1.</title>
        <authorList>
            <person name="Schubbe S."/>
            <person name="Williams T.J."/>
            <person name="Xie G."/>
            <person name="Kiss H.E."/>
            <person name="Brettin T.S."/>
            <person name="Martinez D."/>
            <person name="Ross C.A."/>
            <person name="Schuler D."/>
            <person name="Cox B.L."/>
            <person name="Nealson K.H."/>
            <person name="Bazylinski D.A."/>
        </authorList>
    </citation>
    <scope>NUCLEOTIDE SEQUENCE [LARGE SCALE GENOMIC DNA]</scope>
    <source>
        <strain evidence="4">ATCC BAA-1437 / JCM 17883 / MC-1</strain>
    </source>
</reference>
<dbReference type="InterPro" id="IPR011646">
    <property type="entry name" value="KAP_P-loop"/>
</dbReference>
<dbReference type="PANTHER" id="PTHR22674">
    <property type="entry name" value="NTPASE, KAP FAMILY P-LOOP DOMAIN-CONTAINING 1"/>
    <property type="match status" value="1"/>
</dbReference>
<dbReference type="Pfam" id="PF07693">
    <property type="entry name" value="KAP_NTPase"/>
    <property type="match status" value="1"/>
</dbReference>